<proteinExistence type="predicted"/>
<dbReference type="PANTHER" id="PTHR22929:SF0">
    <property type="entry name" value="TRANSCRIPTION FACTOR TFIIIB COMPONENT B'' HOMOLOG"/>
    <property type="match status" value="1"/>
</dbReference>
<feature type="region of interest" description="Disordered" evidence="1">
    <location>
        <begin position="928"/>
        <end position="1103"/>
    </location>
</feature>
<feature type="compositionally biased region" description="Polar residues" evidence="1">
    <location>
        <begin position="1257"/>
        <end position="1270"/>
    </location>
</feature>
<feature type="compositionally biased region" description="Basic and acidic residues" evidence="1">
    <location>
        <begin position="383"/>
        <end position="394"/>
    </location>
</feature>
<feature type="compositionally biased region" description="Polar residues" evidence="1">
    <location>
        <begin position="726"/>
        <end position="735"/>
    </location>
</feature>
<evidence type="ECO:0000313" key="5">
    <source>
        <dbReference type="RefSeq" id="XP_012685488.2"/>
    </source>
</evidence>
<feature type="compositionally biased region" description="Basic and acidic residues" evidence="1">
    <location>
        <begin position="1827"/>
        <end position="1839"/>
    </location>
</feature>
<dbReference type="SMART" id="SM00717">
    <property type="entry name" value="SANT"/>
    <property type="match status" value="1"/>
</dbReference>
<dbReference type="GO" id="GO:0070898">
    <property type="term" value="P:RNA polymerase III preinitiation complex assembly"/>
    <property type="evidence" value="ECO:0007669"/>
    <property type="project" value="TreeGrafter"/>
</dbReference>
<feature type="compositionally biased region" description="Polar residues" evidence="1">
    <location>
        <begin position="1321"/>
        <end position="1333"/>
    </location>
</feature>
<feature type="compositionally biased region" description="Acidic residues" evidence="1">
    <location>
        <begin position="602"/>
        <end position="612"/>
    </location>
</feature>
<accession>A0A6P3VZJ6</accession>
<dbReference type="RefSeq" id="XP_012685488.2">
    <property type="nucleotide sequence ID" value="XM_012830034.3"/>
</dbReference>
<feature type="compositionally biased region" description="Polar residues" evidence="1">
    <location>
        <begin position="106"/>
        <end position="122"/>
    </location>
</feature>
<evidence type="ECO:0000313" key="3">
    <source>
        <dbReference type="Proteomes" id="UP000515152"/>
    </source>
</evidence>
<feature type="compositionally biased region" description="Polar residues" evidence="1">
    <location>
        <begin position="805"/>
        <end position="816"/>
    </location>
</feature>
<dbReference type="RefSeq" id="XP_012685487.2">
    <property type="nucleotide sequence ID" value="XM_012830033.3"/>
</dbReference>
<feature type="compositionally biased region" description="Basic and acidic residues" evidence="1">
    <location>
        <begin position="1587"/>
        <end position="1605"/>
    </location>
</feature>
<feature type="region of interest" description="Disordered" evidence="1">
    <location>
        <begin position="1321"/>
        <end position="1361"/>
    </location>
</feature>
<feature type="compositionally biased region" description="Polar residues" evidence="1">
    <location>
        <begin position="1807"/>
        <end position="1826"/>
    </location>
</feature>
<organism evidence="3 5">
    <name type="scientific">Clupea harengus</name>
    <name type="common">Atlantic herring</name>
    <dbReference type="NCBI Taxonomy" id="7950"/>
    <lineage>
        <taxon>Eukaryota</taxon>
        <taxon>Metazoa</taxon>
        <taxon>Chordata</taxon>
        <taxon>Craniata</taxon>
        <taxon>Vertebrata</taxon>
        <taxon>Euteleostomi</taxon>
        <taxon>Actinopterygii</taxon>
        <taxon>Neopterygii</taxon>
        <taxon>Teleostei</taxon>
        <taxon>Clupei</taxon>
        <taxon>Clupeiformes</taxon>
        <taxon>Clupeoidei</taxon>
        <taxon>Clupeidae</taxon>
        <taxon>Clupea</taxon>
    </lineage>
</organism>
<feature type="region of interest" description="Disordered" evidence="1">
    <location>
        <begin position="1"/>
        <end position="293"/>
    </location>
</feature>
<dbReference type="SUPFAM" id="SSF46689">
    <property type="entry name" value="Homeodomain-like"/>
    <property type="match status" value="1"/>
</dbReference>
<keyword evidence="3" id="KW-1185">Reference proteome</keyword>
<feature type="compositionally biased region" description="Basic residues" evidence="1">
    <location>
        <begin position="715"/>
        <end position="725"/>
    </location>
</feature>
<feature type="region of interest" description="Disordered" evidence="1">
    <location>
        <begin position="1807"/>
        <end position="1845"/>
    </location>
</feature>
<feature type="compositionally biased region" description="Polar residues" evidence="1">
    <location>
        <begin position="1607"/>
        <end position="1624"/>
    </location>
</feature>
<dbReference type="GO" id="GO:0000126">
    <property type="term" value="C:transcription factor TFIIIB complex"/>
    <property type="evidence" value="ECO:0007669"/>
    <property type="project" value="TreeGrafter"/>
</dbReference>
<feature type="compositionally biased region" description="Polar residues" evidence="1">
    <location>
        <begin position="145"/>
        <end position="157"/>
    </location>
</feature>
<feature type="compositionally biased region" description="Polar residues" evidence="1">
    <location>
        <begin position="367"/>
        <end position="382"/>
    </location>
</feature>
<feature type="compositionally biased region" description="Polar residues" evidence="1">
    <location>
        <begin position="73"/>
        <end position="84"/>
    </location>
</feature>
<feature type="compositionally biased region" description="Low complexity" evidence="1">
    <location>
        <begin position="1671"/>
        <end position="1693"/>
    </location>
</feature>
<feature type="compositionally biased region" description="Polar residues" evidence="1">
    <location>
        <begin position="934"/>
        <end position="945"/>
    </location>
</feature>
<dbReference type="GO" id="GO:0001156">
    <property type="term" value="F:TFIIIC-class transcription factor complex binding"/>
    <property type="evidence" value="ECO:0007669"/>
    <property type="project" value="TreeGrafter"/>
</dbReference>
<dbReference type="OrthoDB" id="272624at2759"/>
<feature type="region of interest" description="Disordered" evidence="1">
    <location>
        <begin position="1586"/>
        <end position="1631"/>
    </location>
</feature>
<evidence type="ECO:0000256" key="1">
    <source>
        <dbReference type="SAM" id="MobiDB-lite"/>
    </source>
</evidence>
<sequence>MIRRSRISVRPNVRPVSRPTITSQDTSKKNQDFSPHASVGSELTEPAPEQPLFTPAEACKTSTQKPELEMAASCQNDVSQSSKLVSGPPRRKMAPNLSLSKPHYSPASTEMDSETTGPQSTSPHRRTLSPRNLATSVKSIRPKVSINTDETLPSTASVPVKADGRVAINTDGTLPSTVKADGKAPHRPRGRQRPAAVPRQSRVNHSEDIQSHAQQQPDINSFNKGKEQGESNSEEEIALKETTSPQSDPFSCMQSLKDSEVSKPRSSSEQDPTPTPEKASYKQTNKSLSAMRGLNDPADLIRLGKAQKLREMLKLEVCKERSQKTFMVKSKRIQCETLKDHSRMTMRELIYYLPKTNPMKCQEKDQNPNPQEVTISSPVSSHVSEERPAQHSEESPAQPKQHIQSQSVGEHEQEHEEDVADLSESEANEALLVPQVKVAEDGSLIIDEESLTVEVLRQKGPNLSADRDPIFERGSTTTYSSFRKGTYTKPWSSQETDMFFLAISMVGTDFSMIGSMFPHRARCEIKNKFKKEERANAWRIDKAFREKRRLDLDFFTGLLEKILADEERRKKNRVRPSLGAKVQQRREKKKPRARKTSKAATDTEDSAEEDLIGDFTEGEKENEDRVNELGTVNSKKTKNSGEGGYFSPKRDKQTTPDAESCEVAAEDPGRPAGDESSLDDGAEIAATLMDDRRDSMMRPTQLACDLEQQGELSKPHPRRSGKAVHRTSQNAQNGDCATEETEEASSQMTRRSETSSTPRARKRKKQDVEANEELPSKPSRSKRLLKLPRPQVPKERSAEIIGDTLTDSNDSPLNVTKRSKPAAILYGGQKKRTGLVTLRASVSEEDMEIQEAEIQEPEALQDCDDPTNPEDQNQVPAFVPVGLRSPLPVHAVVEETVEEGVIDFIAPENLEASEDSYKEAAQTLLTIGNPGHVRQSTCAPNTVADQEQADEQPTDTHADPGTADEQPTGTHTDPVTADEQPTETHTDPGPADEQPTATHTDPVTADEQPTETHTDPGPADEQPTGTHTEPGPADVSSEPGPADVSSEPGPADVSSEPVTADVSSDPGPADVSSEPGPADVSSDPGPADVSSESVTADVSSEPGTSLCGASFIGSNLNHQGAAVSTGVSQLAETNCEEPVFIISLTEISPSFIETLPSDTDTPLSHTELLYCNPEPLPSLPETLSSDTQILPCLNDTLPLRTESLPSFSEMCLSPPEPLTSLTEPHNLVTDIVPSLKEPLPPITDDLPTVPEPLCSLTKPSPVTAQSNTGLETRGNGDLSEADRRTVPHLLVTDALMPVPNEKKQPERSMDISSPPNLTLASSAIQPDVSTNIDPPQKSRGYDGARRGKTQVQPGLPSRRTSAKCISAQALRSPPVSQICKTHQPSSTQLAGALSETSSVHLPKSRVKGRQARIKEVTVAALGDTQSFCPITPQVPVSTNSDNLQTAKGTVSHLLIPDALVPCDLDADDRDQLHDTGAAQNESTPPFWDKPITDCSPDISFCTNTKANLETCVEDLSEITMDQCRVPRTEEGIPVGIVVAERESWPLLHVTPMEAVATVSDWSVPEDDARAVSAMIITDALVPVSVETENKQEREEKKRTKTEKPENLTTTSSTHENVARSSAQLASDGLTEDISPLKKRRLLESTRRAKLHVKPALPVRRISSQNALAQKSMPPLSSTQSSSASHSASAQPNSTPSPASAYKPASTVGGVGGGESPMVQHNTPSGATHAMARPGRKPKGFLSFMSSKSTSGVTATKPQVKPVQSRRMPIAPRTISTATEPQVKPVQSRRMPIAPRTISTATELATSCSSSNTNHLHSLQNHEVISSESRDSSVRHHSEEPTSISEYFLSNIFTEVEEKD</sequence>
<evidence type="ECO:0000259" key="2">
    <source>
        <dbReference type="SMART" id="SM00717"/>
    </source>
</evidence>
<dbReference type="KEGG" id="char:105902445"/>
<feature type="domain" description="Myb-like" evidence="2">
    <location>
        <begin position="487"/>
        <end position="535"/>
    </location>
</feature>
<feature type="compositionally biased region" description="Basic and acidic residues" evidence="1">
    <location>
        <begin position="257"/>
        <end position="268"/>
    </location>
</feature>
<feature type="compositionally biased region" description="Polar residues" evidence="1">
    <location>
        <begin position="1090"/>
        <end position="1103"/>
    </location>
</feature>
<feature type="region of interest" description="Disordered" evidence="1">
    <location>
        <begin position="359"/>
        <end position="423"/>
    </location>
</feature>
<feature type="compositionally biased region" description="Polar residues" evidence="1">
    <location>
        <begin position="129"/>
        <end position="138"/>
    </location>
</feature>
<dbReference type="InterPro" id="IPR039467">
    <property type="entry name" value="TFIIIB_B''_Myb"/>
</dbReference>
<feature type="compositionally biased region" description="Basic and acidic residues" evidence="1">
    <location>
        <begin position="617"/>
        <end position="627"/>
    </location>
</feature>
<reference evidence="4 5" key="1">
    <citation type="submission" date="2025-04" db="UniProtKB">
        <authorList>
            <consortium name="RefSeq"/>
        </authorList>
    </citation>
    <scope>IDENTIFICATION</scope>
</reference>
<dbReference type="Proteomes" id="UP000515152">
    <property type="component" value="Chromosome 12"/>
</dbReference>
<evidence type="ECO:0000313" key="4">
    <source>
        <dbReference type="RefSeq" id="XP_012685487.2"/>
    </source>
</evidence>
<feature type="compositionally biased region" description="Polar residues" evidence="1">
    <location>
        <begin position="744"/>
        <end position="758"/>
    </location>
</feature>
<protein>
    <submittedName>
        <fullName evidence="4 5">Transcription factor TFIIIB component B'' homolog isoform X1</fullName>
    </submittedName>
</protein>
<feature type="region of interest" description="Disordered" evidence="1">
    <location>
        <begin position="571"/>
        <end position="816"/>
    </location>
</feature>
<feature type="region of interest" description="Disordered" evidence="1">
    <location>
        <begin position="1257"/>
        <end position="1283"/>
    </location>
</feature>
<dbReference type="PANTHER" id="PTHR22929">
    <property type="entry name" value="RNA POLYMERASE III TRANSCRIPTION INITIATION FACTOR B"/>
    <property type="match status" value="1"/>
</dbReference>
<name>A0A6P3VZJ6_CLUHA</name>
<feature type="compositionally biased region" description="Basic residues" evidence="1">
    <location>
        <begin position="586"/>
        <end position="597"/>
    </location>
</feature>
<feature type="region of interest" description="Disordered" evidence="1">
    <location>
        <begin position="1653"/>
        <end position="1792"/>
    </location>
</feature>
<dbReference type="Pfam" id="PF15963">
    <property type="entry name" value="Myb_DNA-bind_7"/>
    <property type="match status" value="1"/>
</dbReference>
<dbReference type="GeneID" id="105902445"/>
<dbReference type="InterPro" id="IPR009057">
    <property type="entry name" value="Homeodomain-like_sf"/>
</dbReference>
<dbReference type="InterPro" id="IPR001005">
    <property type="entry name" value="SANT/Myb"/>
</dbReference>
<feature type="compositionally biased region" description="Polar residues" evidence="1">
    <location>
        <begin position="241"/>
        <end position="256"/>
    </location>
</feature>
<feature type="compositionally biased region" description="Polar residues" evidence="1">
    <location>
        <begin position="211"/>
        <end position="223"/>
    </location>
</feature>
<gene>
    <name evidence="4 5" type="primary">LOC105902445</name>
</gene>
<feature type="compositionally biased region" description="Polar residues" evidence="1">
    <location>
        <begin position="1743"/>
        <end position="1756"/>
    </location>
</feature>